<dbReference type="Gene3D" id="3.40.50.170">
    <property type="entry name" value="Formyl transferase, N-terminal domain"/>
    <property type="match status" value="1"/>
</dbReference>
<feature type="active site" description="Proton donor" evidence="4">
    <location>
        <position position="105"/>
    </location>
</feature>
<comment type="similarity">
    <text evidence="4">Belongs to the GART family.</text>
</comment>
<gene>
    <name evidence="4" type="primary">purN</name>
    <name evidence="6" type="ORF">SAMN05421880_1516</name>
</gene>
<feature type="binding site" evidence="4">
    <location>
        <position position="61"/>
    </location>
    <ligand>
        <name>(6R)-10-formyltetrahydrofolate</name>
        <dbReference type="ChEBI" id="CHEBI:195366"/>
    </ligand>
</feature>
<dbReference type="InterPro" id="IPR002376">
    <property type="entry name" value="Formyl_transf_N"/>
</dbReference>
<dbReference type="EC" id="2.1.2.2" evidence="4"/>
<dbReference type="InterPro" id="IPR004607">
    <property type="entry name" value="GART"/>
</dbReference>
<feature type="binding site" evidence="4">
    <location>
        <begin position="86"/>
        <end position="89"/>
    </location>
    <ligand>
        <name>(6R)-10-formyltetrahydrofolate</name>
        <dbReference type="ChEBI" id="CHEBI:195366"/>
    </ligand>
</feature>
<comment type="function">
    <text evidence="4">Catalyzes the transfer of a formyl group from 10-formyltetrahydrofolate to 5-phospho-ribosyl-glycinamide (GAR), producing 5-phospho-ribosyl-N-formylglycinamide (FGAR) and tetrahydrofolate.</text>
</comment>
<evidence type="ECO:0000256" key="2">
    <source>
        <dbReference type="ARBA" id="ARBA00022679"/>
    </source>
</evidence>
<dbReference type="OrthoDB" id="9806170at2"/>
<sequence length="215" mass="23696">MESLVILISGQGSNMRALLDAKLPVKRITVISNNPAAAGLEIARSRNITTHVIDHRLYSDRTTFDAALTEIIEACQPSLVALAGFMRILGDNFVNRYQKRLINIHPSLLPAFSGLNTHARALQEGVRIHGCTVHFVTPQLDHGPIIIQAAVPVLTGDTPETLGARVLQQEHLIYPQAVRWFLEGRITVAHGRVLVQSATHIKTKQYVLLSPNLDQ</sequence>
<dbReference type="STRING" id="52442.SAMN05421880_1516"/>
<name>A0A1I4UQK9_9PROT</name>
<feature type="domain" description="Formyl transferase N-terminal" evidence="5">
    <location>
        <begin position="4"/>
        <end position="178"/>
    </location>
</feature>
<proteinExistence type="inferred from homology"/>
<dbReference type="GO" id="GO:0005829">
    <property type="term" value="C:cytosol"/>
    <property type="evidence" value="ECO:0007669"/>
    <property type="project" value="TreeGrafter"/>
</dbReference>
<evidence type="ECO:0000256" key="3">
    <source>
        <dbReference type="ARBA" id="ARBA00022755"/>
    </source>
</evidence>
<feature type="binding site" evidence="4">
    <location>
        <begin position="12"/>
        <end position="14"/>
    </location>
    <ligand>
        <name>N(1)-(5-phospho-beta-D-ribosyl)glycinamide</name>
        <dbReference type="ChEBI" id="CHEBI:143788"/>
    </ligand>
</feature>
<dbReference type="RefSeq" id="WP_090672564.1">
    <property type="nucleotide sequence ID" value="NZ_FOUF01000051.1"/>
</dbReference>
<dbReference type="PANTHER" id="PTHR43369">
    <property type="entry name" value="PHOSPHORIBOSYLGLYCINAMIDE FORMYLTRANSFERASE"/>
    <property type="match status" value="1"/>
</dbReference>
<evidence type="ECO:0000256" key="1">
    <source>
        <dbReference type="ARBA" id="ARBA00005054"/>
    </source>
</evidence>
<evidence type="ECO:0000259" key="5">
    <source>
        <dbReference type="Pfam" id="PF00551"/>
    </source>
</evidence>
<dbReference type="GO" id="GO:0006189">
    <property type="term" value="P:'de novo' IMP biosynthetic process"/>
    <property type="evidence" value="ECO:0007669"/>
    <property type="project" value="UniProtKB-UniRule"/>
</dbReference>
<keyword evidence="2 4" id="KW-0808">Transferase</keyword>
<evidence type="ECO:0000313" key="7">
    <source>
        <dbReference type="Proteomes" id="UP000199561"/>
    </source>
</evidence>
<feature type="binding site" evidence="4">
    <location>
        <position position="103"/>
    </location>
    <ligand>
        <name>(6R)-10-formyltetrahydrofolate</name>
        <dbReference type="ChEBI" id="CHEBI:195366"/>
    </ligand>
</feature>
<dbReference type="AlphaFoldDB" id="A0A1I4UQK9"/>
<dbReference type="Proteomes" id="UP000199561">
    <property type="component" value="Unassembled WGS sequence"/>
</dbReference>
<keyword evidence="7" id="KW-1185">Reference proteome</keyword>
<evidence type="ECO:0000313" key="6">
    <source>
        <dbReference type="EMBL" id="SFM91228.1"/>
    </source>
</evidence>
<accession>A0A1I4UQK9</accession>
<dbReference type="CDD" id="cd08645">
    <property type="entry name" value="FMT_core_GART"/>
    <property type="match status" value="1"/>
</dbReference>
<evidence type="ECO:0000256" key="4">
    <source>
        <dbReference type="HAMAP-Rule" id="MF_01930"/>
    </source>
</evidence>
<reference evidence="6 7" key="1">
    <citation type="submission" date="2016-10" db="EMBL/GenBank/DDBJ databases">
        <authorList>
            <person name="de Groot N.N."/>
        </authorList>
    </citation>
    <scope>NUCLEOTIDE SEQUENCE [LARGE SCALE GENOMIC DNA]</scope>
    <source>
        <strain evidence="6 7">Nm146</strain>
    </source>
</reference>
<protein>
    <recommendedName>
        <fullName evidence="4">Phosphoribosylglycinamide formyltransferase</fullName>
        <ecNumber evidence="4">2.1.2.2</ecNumber>
    </recommendedName>
    <alternativeName>
        <fullName evidence="4">5'-phosphoribosylglycinamide transformylase</fullName>
    </alternativeName>
    <alternativeName>
        <fullName evidence="4">GAR transformylase</fullName>
        <shortName evidence="4">GART</shortName>
    </alternativeName>
</protein>
<dbReference type="InterPro" id="IPR036477">
    <property type="entry name" value="Formyl_transf_N_sf"/>
</dbReference>
<dbReference type="GO" id="GO:0004644">
    <property type="term" value="F:phosphoribosylglycinamide formyltransferase activity"/>
    <property type="evidence" value="ECO:0007669"/>
    <property type="project" value="UniProtKB-UniRule"/>
</dbReference>
<organism evidence="6 7">
    <name type="scientific">Nitrosomonas nitrosa</name>
    <dbReference type="NCBI Taxonomy" id="52442"/>
    <lineage>
        <taxon>Bacteria</taxon>
        <taxon>Pseudomonadati</taxon>
        <taxon>Pseudomonadota</taxon>
        <taxon>Betaproteobacteria</taxon>
        <taxon>Nitrosomonadales</taxon>
        <taxon>Nitrosomonadaceae</taxon>
        <taxon>Nitrosomonas</taxon>
    </lineage>
</organism>
<dbReference type="EMBL" id="FOUF01000051">
    <property type="protein sequence ID" value="SFM91228.1"/>
    <property type="molecule type" value="Genomic_DNA"/>
</dbReference>
<dbReference type="UniPathway" id="UPA00074">
    <property type="reaction ID" value="UER00126"/>
</dbReference>
<keyword evidence="3 4" id="KW-0658">Purine biosynthesis</keyword>
<dbReference type="Pfam" id="PF00551">
    <property type="entry name" value="Formyl_trans_N"/>
    <property type="match status" value="1"/>
</dbReference>
<comment type="pathway">
    <text evidence="1 4">Purine metabolism; IMP biosynthesis via de novo pathway; N(2)-formyl-N(1)-(5-phospho-D-ribosyl)glycinamide from N(1)-(5-phospho-D-ribosyl)glycinamide (10-formyl THF route): step 1/1.</text>
</comment>
<comment type="catalytic activity">
    <reaction evidence="4">
        <text>N(1)-(5-phospho-beta-D-ribosyl)glycinamide + (6R)-10-formyltetrahydrofolate = N(2)-formyl-N(1)-(5-phospho-beta-D-ribosyl)glycinamide + (6S)-5,6,7,8-tetrahydrofolate + H(+)</text>
        <dbReference type="Rhea" id="RHEA:15053"/>
        <dbReference type="ChEBI" id="CHEBI:15378"/>
        <dbReference type="ChEBI" id="CHEBI:57453"/>
        <dbReference type="ChEBI" id="CHEBI:143788"/>
        <dbReference type="ChEBI" id="CHEBI:147286"/>
        <dbReference type="ChEBI" id="CHEBI:195366"/>
        <dbReference type="EC" id="2.1.2.2"/>
    </reaction>
</comment>
<dbReference type="SUPFAM" id="SSF53328">
    <property type="entry name" value="Formyltransferase"/>
    <property type="match status" value="1"/>
</dbReference>
<feature type="site" description="Raises pKa of active site His" evidence="4">
    <location>
        <position position="141"/>
    </location>
</feature>
<dbReference type="PANTHER" id="PTHR43369:SF2">
    <property type="entry name" value="PHOSPHORIBOSYLGLYCINAMIDE FORMYLTRANSFERASE"/>
    <property type="match status" value="1"/>
</dbReference>
<dbReference type="HAMAP" id="MF_01930">
    <property type="entry name" value="PurN"/>
    <property type="match status" value="1"/>
</dbReference>
<dbReference type="NCBIfam" id="TIGR00639">
    <property type="entry name" value="PurN"/>
    <property type="match status" value="1"/>
</dbReference>